<keyword evidence="2" id="KW-1185">Reference proteome</keyword>
<evidence type="ECO:0008006" key="3">
    <source>
        <dbReference type="Google" id="ProtNLM"/>
    </source>
</evidence>
<name>A0ABY6DRB6_9NEIS</name>
<sequence length="302" mass="32767">MYASGSLVQTCDGAFWYTAGETGIALGRAAIAAVLAYVPDGSPPDAPQRKVLTTDEATYLKVHAQSLDNYRALVLARSALQVPCKVDLGRLVFVDPEKIVKVVDAQAAVAAWSAHRPDRQRLLDALCHHLGLNIDALGISGSTLMFSDLRDRHELDLVIYGAEASRNAWRRIGECIAAGVFEPIAGYSQRFRLLGIEIDPQFALKPADGSVLGGVCPIDSRMGEACTATVTCHRMGHFYPAVYETDCGPRLMSFRFGHRGLFPSGSMIRLPPLPIITFARSDGSTWEARLLRGEWLALAGNP</sequence>
<organism evidence="1 2">
    <name type="scientific">Chitiniphilus purpureus</name>
    <dbReference type="NCBI Taxonomy" id="2981137"/>
    <lineage>
        <taxon>Bacteria</taxon>
        <taxon>Pseudomonadati</taxon>
        <taxon>Pseudomonadota</taxon>
        <taxon>Betaproteobacteria</taxon>
        <taxon>Neisseriales</taxon>
        <taxon>Chitinibacteraceae</taxon>
        <taxon>Chitiniphilus</taxon>
    </lineage>
</organism>
<protein>
    <recommendedName>
        <fullName evidence="3">Nucleotidyltransferase family protein</fullName>
    </recommendedName>
</protein>
<accession>A0ABY6DRB6</accession>
<dbReference type="Proteomes" id="UP001061302">
    <property type="component" value="Chromosome"/>
</dbReference>
<gene>
    <name evidence="1" type="ORF">N8I74_07865</name>
</gene>
<reference evidence="1" key="1">
    <citation type="submission" date="2022-10" db="EMBL/GenBank/DDBJ databases">
        <title>Chitiniphilus purpureus sp. nov., a novel chitin-degrading bacterium isolated from crawfish pond sediment.</title>
        <authorList>
            <person name="Li K."/>
        </authorList>
    </citation>
    <scope>NUCLEOTIDE SEQUENCE</scope>
    <source>
        <strain evidence="1">CD1</strain>
    </source>
</reference>
<dbReference type="RefSeq" id="WP_263126335.1">
    <property type="nucleotide sequence ID" value="NZ_CP106753.1"/>
</dbReference>
<evidence type="ECO:0000313" key="2">
    <source>
        <dbReference type="Proteomes" id="UP001061302"/>
    </source>
</evidence>
<proteinExistence type="predicted"/>
<evidence type="ECO:0000313" key="1">
    <source>
        <dbReference type="EMBL" id="UXY16920.1"/>
    </source>
</evidence>
<dbReference type="EMBL" id="CP106753">
    <property type="protein sequence ID" value="UXY16920.1"/>
    <property type="molecule type" value="Genomic_DNA"/>
</dbReference>